<feature type="non-terminal residue" evidence="28">
    <location>
        <position position="1"/>
    </location>
</feature>
<dbReference type="Pfam" id="PF13087">
    <property type="entry name" value="AAA_12"/>
    <property type="match status" value="1"/>
</dbReference>
<dbReference type="CDD" id="cd22318">
    <property type="entry name" value="DNA2_N-like"/>
    <property type="match status" value="1"/>
</dbReference>
<evidence type="ECO:0000256" key="1">
    <source>
        <dbReference type="ARBA" id="ARBA00001966"/>
    </source>
</evidence>
<dbReference type="InterPro" id="IPR014808">
    <property type="entry name" value="DNA_replication_fac_Dna2_N"/>
</dbReference>
<comment type="function">
    <text evidence="22">Key enzyme involved in DNA replication and DNA repair. Involved in Okazaki fragments processing by cleaving long flaps that escape FEN1: flaps that are longer than 27 nucleotides are coated by replication protein A complex (RPA), leading to recruit DNA2 which cleaves the flap until it is too short to bind RPA and becomes a substrate for FEN1. Also involved in 5'-end resection of DNA during double-strand break (DSB) repair by mediating the cleavage of 5'-ssDNA.</text>
</comment>
<keyword evidence="20 22" id="KW-0511">Multifunctional enzyme</keyword>
<dbReference type="Pfam" id="PF21123">
    <property type="entry name" value="Dna2_Rift"/>
    <property type="match status" value="1"/>
</dbReference>
<evidence type="ECO:0000259" key="26">
    <source>
        <dbReference type="Pfam" id="PF13087"/>
    </source>
</evidence>
<dbReference type="InterPro" id="IPR047187">
    <property type="entry name" value="SF1_C_Upf1"/>
</dbReference>
<evidence type="ECO:0000256" key="3">
    <source>
        <dbReference type="ARBA" id="ARBA00007913"/>
    </source>
</evidence>
<dbReference type="EMBL" id="CALNXI010000045">
    <property type="protein sequence ID" value="CAH3016672.1"/>
    <property type="molecule type" value="Genomic_DNA"/>
</dbReference>
<evidence type="ECO:0000256" key="19">
    <source>
        <dbReference type="ARBA" id="ARBA00023242"/>
    </source>
</evidence>
<dbReference type="CDD" id="cd18808">
    <property type="entry name" value="SF1_C_Upf1"/>
    <property type="match status" value="1"/>
</dbReference>
<keyword evidence="19 22" id="KW-0539">Nucleus</keyword>
<keyword evidence="7 22" id="KW-0479">Metal-binding</keyword>
<feature type="compositionally biased region" description="Low complexity" evidence="23">
    <location>
        <begin position="1159"/>
        <end position="1170"/>
    </location>
</feature>
<dbReference type="InterPro" id="IPR027417">
    <property type="entry name" value="P-loop_NTPase"/>
</dbReference>
<organism evidence="28 29">
    <name type="scientific">Porites evermanni</name>
    <dbReference type="NCBI Taxonomy" id="104178"/>
    <lineage>
        <taxon>Eukaryota</taxon>
        <taxon>Metazoa</taxon>
        <taxon>Cnidaria</taxon>
        <taxon>Anthozoa</taxon>
        <taxon>Hexacorallia</taxon>
        <taxon>Scleractinia</taxon>
        <taxon>Fungiina</taxon>
        <taxon>Poritidae</taxon>
        <taxon>Porites</taxon>
    </lineage>
</organism>
<evidence type="ECO:0000256" key="2">
    <source>
        <dbReference type="ARBA" id="ARBA00004173"/>
    </source>
</evidence>
<evidence type="ECO:0000256" key="15">
    <source>
        <dbReference type="ARBA" id="ARBA00023014"/>
    </source>
</evidence>
<dbReference type="InterPro" id="IPR048459">
    <property type="entry name" value="DNA2_Rift"/>
</dbReference>
<dbReference type="Proteomes" id="UP001159427">
    <property type="component" value="Unassembled WGS sequence"/>
</dbReference>
<feature type="compositionally biased region" description="Basic and acidic residues" evidence="23">
    <location>
        <begin position="427"/>
        <end position="442"/>
    </location>
</feature>
<feature type="compositionally biased region" description="Basic and acidic residues" evidence="23">
    <location>
        <begin position="168"/>
        <end position="177"/>
    </location>
</feature>
<keyword evidence="29" id="KW-1185">Reference proteome</keyword>
<evidence type="ECO:0000256" key="12">
    <source>
        <dbReference type="ARBA" id="ARBA00022806"/>
    </source>
</evidence>
<accession>A0ABN8LHT5</accession>
<evidence type="ECO:0000256" key="11">
    <source>
        <dbReference type="ARBA" id="ARBA00022801"/>
    </source>
</evidence>
<dbReference type="CDD" id="cd18041">
    <property type="entry name" value="DEXXQc_DNA2"/>
    <property type="match status" value="1"/>
</dbReference>
<evidence type="ECO:0000256" key="7">
    <source>
        <dbReference type="ARBA" id="ARBA00022723"/>
    </source>
</evidence>
<keyword evidence="16 22" id="KW-0238">DNA-binding</keyword>
<dbReference type="Pfam" id="PF13086">
    <property type="entry name" value="AAA_11"/>
    <property type="match status" value="2"/>
</dbReference>
<comment type="caution">
    <text evidence="28">The sequence shown here is derived from an EMBL/GenBank/DDBJ whole genome shotgun (WGS) entry which is preliminary data.</text>
</comment>
<comment type="similarity">
    <text evidence="3 22">Belongs to the DNA2/NAM7 helicase family.</text>
</comment>
<keyword evidence="12 22" id="KW-0347">Helicase</keyword>
<feature type="region of interest" description="Disordered" evidence="23">
    <location>
        <begin position="260"/>
        <end position="285"/>
    </location>
</feature>
<evidence type="ECO:0000256" key="22">
    <source>
        <dbReference type="RuleBase" id="RU367041"/>
    </source>
</evidence>
<keyword evidence="10 22" id="KW-0227">DNA damage</keyword>
<evidence type="ECO:0000256" key="18">
    <source>
        <dbReference type="ARBA" id="ARBA00023204"/>
    </source>
</evidence>
<keyword evidence="11 22" id="KW-0378">Hydrolase</keyword>
<evidence type="ECO:0000256" key="17">
    <source>
        <dbReference type="ARBA" id="ARBA00023128"/>
    </source>
</evidence>
<dbReference type="InterPro" id="IPR041679">
    <property type="entry name" value="DNA2/NAM7-like_C"/>
</dbReference>
<dbReference type="Gene3D" id="3.90.320.10">
    <property type="match status" value="1"/>
</dbReference>
<evidence type="ECO:0000256" key="16">
    <source>
        <dbReference type="ARBA" id="ARBA00023125"/>
    </source>
</evidence>
<keyword evidence="17" id="KW-0496">Mitochondrion</keyword>
<evidence type="ECO:0000256" key="4">
    <source>
        <dbReference type="ARBA" id="ARBA00022485"/>
    </source>
</evidence>
<feature type="domain" description="DNA2/NAM7 helicase helicase" evidence="25">
    <location>
        <begin position="1287"/>
        <end position="1354"/>
    </location>
</feature>
<reference evidence="28 29" key="1">
    <citation type="submission" date="2022-05" db="EMBL/GenBank/DDBJ databases">
        <authorList>
            <consortium name="Genoscope - CEA"/>
            <person name="William W."/>
        </authorList>
    </citation>
    <scope>NUCLEOTIDE SEQUENCE [LARGE SCALE GENOMIC DNA]</scope>
</reference>
<gene>
    <name evidence="28" type="ORF">PEVE_00031470</name>
</gene>
<evidence type="ECO:0000259" key="24">
    <source>
        <dbReference type="Pfam" id="PF08696"/>
    </source>
</evidence>
<keyword evidence="13 22" id="KW-0067">ATP-binding</keyword>
<feature type="domain" description="DNA2/NAM7 helicase-like C-terminal" evidence="26">
    <location>
        <begin position="1362"/>
        <end position="1576"/>
    </location>
</feature>
<keyword evidence="8 22" id="KW-0547">Nucleotide-binding</keyword>
<evidence type="ECO:0000256" key="21">
    <source>
        <dbReference type="ARBA" id="ARBA00047995"/>
    </source>
</evidence>
<feature type="domain" description="DNA replication factor Dna2 N-terminal" evidence="24">
    <location>
        <begin position="584"/>
        <end position="794"/>
    </location>
</feature>
<evidence type="ECO:0000313" key="28">
    <source>
        <dbReference type="EMBL" id="CAH3016672.1"/>
    </source>
</evidence>
<keyword evidence="4 22" id="KW-0004">4Fe-4S</keyword>
<feature type="compositionally biased region" description="Low complexity" evidence="23">
    <location>
        <begin position="158"/>
        <end position="167"/>
    </location>
</feature>
<keyword evidence="6 22" id="KW-0540">Nuclease</keyword>
<feature type="compositionally biased region" description="Polar residues" evidence="23">
    <location>
        <begin position="1148"/>
        <end position="1158"/>
    </location>
</feature>
<name>A0ABN8LHT5_9CNID</name>
<dbReference type="Pfam" id="PF08696">
    <property type="entry name" value="Dna2"/>
    <property type="match status" value="1"/>
</dbReference>
<feature type="compositionally biased region" description="Polar residues" evidence="23">
    <location>
        <begin position="264"/>
        <end position="285"/>
    </location>
</feature>
<keyword evidence="18 22" id="KW-0234">DNA repair</keyword>
<evidence type="ECO:0000256" key="8">
    <source>
        <dbReference type="ARBA" id="ARBA00022741"/>
    </source>
</evidence>
<keyword evidence="14 22" id="KW-0408">Iron</keyword>
<dbReference type="SUPFAM" id="SSF52540">
    <property type="entry name" value="P-loop containing nucleoside triphosphate hydrolases"/>
    <property type="match status" value="1"/>
</dbReference>
<keyword evidence="5 22" id="KW-0235">DNA replication</keyword>
<dbReference type="InterPro" id="IPR041677">
    <property type="entry name" value="DNA2/NAM7_AAA_11"/>
</dbReference>
<dbReference type="PANTHER" id="PTHR10887:SF433">
    <property type="entry name" value="DNA REPLICATION ATP-DEPENDENT HELICASE_NUCLEASE DNA2"/>
    <property type="match status" value="1"/>
</dbReference>
<feature type="domain" description="DNA2 rift barrel" evidence="27">
    <location>
        <begin position="988"/>
        <end position="1097"/>
    </location>
</feature>
<proteinExistence type="inferred from homology"/>
<dbReference type="EC" id="3.1.-.-" evidence="22"/>
<evidence type="ECO:0000256" key="13">
    <source>
        <dbReference type="ARBA" id="ARBA00022840"/>
    </source>
</evidence>
<evidence type="ECO:0000313" key="29">
    <source>
        <dbReference type="Proteomes" id="UP001159427"/>
    </source>
</evidence>
<feature type="region of interest" description="Disordered" evidence="23">
    <location>
        <begin position="1148"/>
        <end position="1175"/>
    </location>
</feature>
<dbReference type="InterPro" id="IPR045055">
    <property type="entry name" value="DNA2/NAM7-like"/>
</dbReference>
<evidence type="ECO:0000256" key="5">
    <source>
        <dbReference type="ARBA" id="ARBA00022705"/>
    </source>
</evidence>
<dbReference type="InterPro" id="IPR026851">
    <property type="entry name" value="Dna2/JHS1_DEXXQ-box"/>
</dbReference>
<evidence type="ECO:0000256" key="23">
    <source>
        <dbReference type="SAM" id="MobiDB-lite"/>
    </source>
</evidence>
<evidence type="ECO:0000256" key="14">
    <source>
        <dbReference type="ARBA" id="ARBA00023004"/>
    </source>
</evidence>
<evidence type="ECO:0000256" key="20">
    <source>
        <dbReference type="ARBA" id="ARBA00023268"/>
    </source>
</evidence>
<feature type="region of interest" description="Disordered" evidence="23">
    <location>
        <begin position="427"/>
        <end position="453"/>
    </location>
</feature>
<evidence type="ECO:0000256" key="10">
    <source>
        <dbReference type="ARBA" id="ARBA00022763"/>
    </source>
</evidence>
<keyword evidence="15 22" id="KW-0411">Iron-sulfur</keyword>
<dbReference type="PANTHER" id="PTHR10887">
    <property type="entry name" value="DNA2/NAM7 HELICASE FAMILY"/>
    <property type="match status" value="1"/>
</dbReference>
<comment type="cofactor">
    <cofactor evidence="1">
        <name>[4Fe-4S] cluster</name>
        <dbReference type="ChEBI" id="CHEBI:49883"/>
    </cofactor>
</comment>
<evidence type="ECO:0000259" key="25">
    <source>
        <dbReference type="Pfam" id="PF13086"/>
    </source>
</evidence>
<keyword evidence="9" id="KW-0255">Endonuclease</keyword>
<feature type="domain" description="DNA2/NAM7 helicase helicase" evidence="25">
    <location>
        <begin position="1184"/>
        <end position="1276"/>
    </location>
</feature>
<feature type="region of interest" description="Disordered" evidence="23">
    <location>
        <begin position="155"/>
        <end position="181"/>
    </location>
</feature>
<sequence length="1632" mass="183853">DSKVSDRSTYFVSSKTCKAEAVTSKIEGTKVLLQNDESITEVKNFTRVLEHSENFKKTSRVLKEKKELSAEKKFKTPPGRRNNLVHSTGCNLSGTENNATIIADDDELIPPTPSPAAQHSFISFQVQKEGLPRNIQHPQNSPDLFEDKAVVTNKSKKLGTSTKSSKVSHGEKTKNEVNDLLSTGKAESNNCYVRKEELEKSGITLSKSTFNSAKACNNNDTHLGTDISSMQTTSRKMYKLLRKGRAPKVVSSAVKKHDVYSGSGIKSPQINEPLQKGSESSNHKISTPVIVPSKCVVLKSRMKRAATKGSSPLQKRMQTELSPTVKNAAKHNLWEKLDECTEGNNSEEQVVNVTPNSEQYISTNNHTEDKNMIEEYMMDTSLADSPLNEKLLESLQSIIDKEKWNQEEMIVDNNENDIGECVTTATEKRDEQVKSPDKKENHQNFGINAGTNSGVELKSHVSQQTPSKVMNTSVDSLVDAAELESLLDGVEWSPLISIPDNQHSSSRNSSCKALFSPSKNFERAASISSDLQNKCSLTGSRRSRSYSRFLVLEVSRREVLDDEAMTMYGRKLSEKVLRLFDETVSQERFCSLREDWEPSEVEPGDVVHLTGTFDPKTGMCILDNSADYYLVVHPDTLVSGTTVAMATKCLRQSIFNERFCTEDQNEAMLIGTLLHDLFDLAMECQEFTPDVLLRKACELLHKLSYLDDLYSLGQTENWALEKLKEHIPLLCDWAKRFVAPFPHPDFGTMDFKTSDNPHDSEQPSVCVSALKDIEENIWSPRFGLKGKVDATVEVKIDRRAKIKRHRPDTGNQVQTQVIPLELKTGKMFTKLGSVEHRAQVILYTLLMSDRYSHSVDAGLLYYMKTAHMLGVPGFLYEKRALVMKRNEVARYLTLNRAGTTGTMPAMLKDVNTCRRCSQAQNCTVFHKAVEQGDGVTSGLGSFFNEMTDHMTRTYVNYFTDWFKLVCLEGKEMEEKRTQREIWCLDGWDREKLGRCFSSMVLRTCDHDPMTSSSRYCKHVFERALDHPSSIPLQDVPISVGDRVILSEEHSGAVALAAGYIHEVKKEEVIVLLDRDLMKRYDNQTEETRSRIYRLDKDDEYSTLSTLWSNIARLFKGDSERDAQLRRQIIDLEPPVFSRKRRNDTVAMSSQTSQITDYFSQQSPSQSNRSQKVQTDPATEVILQELNTDQRKAVSKALCAHHYALVLGMPGTGKTTTISCLVRVLVACGKSVLLTSYTHTAVDNILLKLKEAKVDFLRLGQVHKILPEIQSYSAQRAAAGIKTVNELKQFYESKSVVATTCLGVNHALFSQRSFDYCIVDEASQITQPVCIGPLRRARVFILVGDHYQLPPLVQSVEAREGGMDVSLFKRLSERHPHAVVSLEHQYRMNQDIMELSNTLIYENRLKCGTERVARAVLELPEWDELLSYIKENTTGKTHTWLLDALTPSCPVVFLDTDQVPAPESRSEHLVSNETEALLVHQLACGLLKGGLQPATLGIISPYRHQLKLISQVVHRDTKQQQIEINTVDKYQGRDKSCIIVSLVRSNEHCNVGDLLRDWRRVNVAVTRAKRKLILIGSLSTLKGSLLLQELFDLLERKGWVRILPRGAHNLMEFMGTSSQATPVKSLETSRIRF</sequence>
<dbReference type="InterPro" id="IPR011604">
    <property type="entry name" value="PDDEXK-like_dom_sf"/>
</dbReference>
<protein>
    <recommendedName>
        <fullName evidence="22">DNA replication ATP-dependent helicase/nuclease</fullName>
        <ecNumber evidence="22">3.1.-.-</ecNumber>
        <ecNumber evidence="22">3.6.4.12</ecNumber>
    </recommendedName>
</protein>
<evidence type="ECO:0000259" key="27">
    <source>
        <dbReference type="Pfam" id="PF21123"/>
    </source>
</evidence>
<feature type="compositionally biased region" description="Polar residues" evidence="23">
    <location>
        <begin position="443"/>
        <end position="453"/>
    </location>
</feature>
<keyword evidence="22" id="KW-0158">Chromosome</keyword>
<comment type="subcellular location">
    <subcellularLocation>
        <location evidence="2">Mitochondrion</location>
    </subcellularLocation>
    <subcellularLocation>
        <location evidence="22">Nucleus</location>
    </subcellularLocation>
    <subcellularLocation>
        <location evidence="22">Chromosome</location>
    </subcellularLocation>
</comment>
<evidence type="ECO:0000256" key="6">
    <source>
        <dbReference type="ARBA" id="ARBA00022722"/>
    </source>
</evidence>
<dbReference type="EC" id="3.6.4.12" evidence="22"/>
<dbReference type="Gene3D" id="3.40.50.300">
    <property type="entry name" value="P-loop containing nucleotide triphosphate hydrolases"/>
    <property type="match status" value="3"/>
</dbReference>
<comment type="catalytic activity">
    <reaction evidence="21 22">
        <text>ATP + H2O = ADP + phosphate + H(+)</text>
        <dbReference type="Rhea" id="RHEA:13065"/>
        <dbReference type="ChEBI" id="CHEBI:15377"/>
        <dbReference type="ChEBI" id="CHEBI:15378"/>
        <dbReference type="ChEBI" id="CHEBI:30616"/>
        <dbReference type="ChEBI" id="CHEBI:43474"/>
        <dbReference type="ChEBI" id="CHEBI:456216"/>
        <dbReference type="EC" id="3.6.4.12"/>
    </reaction>
</comment>
<evidence type="ECO:0000256" key="9">
    <source>
        <dbReference type="ARBA" id="ARBA00022759"/>
    </source>
</evidence>